<evidence type="ECO:0000313" key="2">
    <source>
        <dbReference type="EMBL" id="KIW10930.1"/>
    </source>
</evidence>
<evidence type="ECO:0000313" key="3">
    <source>
        <dbReference type="Proteomes" id="UP000053328"/>
    </source>
</evidence>
<dbReference type="OrthoDB" id="4708870at2759"/>
<organism evidence="2 3">
    <name type="scientific">Exophiala spinifera</name>
    <dbReference type="NCBI Taxonomy" id="91928"/>
    <lineage>
        <taxon>Eukaryota</taxon>
        <taxon>Fungi</taxon>
        <taxon>Dikarya</taxon>
        <taxon>Ascomycota</taxon>
        <taxon>Pezizomycotina</taxon>
        <taxon>Eurotiomycetes</taxon>
        <taxon>Chaetothyriomycetidae</taxon>
        <taxon>Chaetothyriales</taxon>
        <taxon>Herpotrichiellaceae</taxon>
        <taxon>Exophiala</taxon>
    </lineage>
</organism>
<feature type="compositionally biased region" description="Basic and acidic residues" evidence="1">
    <location>
        <begin position="238"/>
        <end position="261"/>
    </location>
</feature>
<gene>
    <name evidence="2" type="ORF">PV08_10229</name>
</gene>
<dbReference type="AlphaFoldDB" id="A0A0D2AWW9"/>
<protein>
    <submittedName>
        <fullName evidence="2">Uncharacterized protein</fullName>
    </submittedName>
</protein>
<evidence type="ECO:0000256" key="1">
    <source>
        <dbReference type="SAM" id="MobiDB-lite"/>
    </source>
</evidence>
<name>A0A0D2AWW9_9EURO</name>
<dbReference type="STRING" id="91928.A0A0D2AWW9"/>
<dbReference type="HOGENOM" id="CLU_032494_1_0_1"/>
<feature type="region of interest" description="Disordered" evidence="1">
    <location>
        <begin position="238"/>
        <end position="273"/>
    </location>
</feature>
<dbReference type="EMBL" id="KN847499">
    <property type="protein sequence ID" value="KIW10930.1"/>
    <property type="molecule type" value="Genomic_DNA"/>
</dbReference>
<accession>A0A0D2AWW9</accession>
<dbReference type="RefSeq" id="XP_016231146.1">
    <property type="nucleotide sequence ID" value="XM_016384544.1"/>
</dbReference>
<sequence length="416" mass="47918">MGGLVFREDGLSTPRMPPKVYYHVSSNVNSSEFLSKASHGDVDVVVAEPLNKTQTFSRMDLSAILGAHKSKGSGSRSMFHFAVPWPDQFHSISSDEESLYQDQEMEEAEDALNPNPEPCTANSPDLQEMFCQVDVQICDNEQSFNWHFFVESHGEIWTMLGGIIRHAGLTCSKGLQLRIKEIEPYNKAQARVKLTDDPKLVLDYLGLDIQRYEKPFNSWDEMMAYVATCRFHDPGRWRDSQQWEKEPDQADQDSKSGDGHDTPTPLTKRKHRDRARLNKRPAFRYWIDTYLPARVDDKPGKDAHLSRDEVIEDAKEYFGEDFGRRFDERKAKWTRQIKVDQLWSDIRKSLPIQGAQIGRVMVRMKSDIAGDGGTVTASLVEVREAFREERFSDVLAWATEHWDEVRDRQKRVEVGQ</sequence>
<reference evidence="2 3" key="1">
    <citation type="submission" date="2015-01" db="EMBL/GenBank/DDBJ databases">
        <title>The Genome Sequence of Exophiala spinifera CBS89968.</title>
        <authorList>
            <consortium name="The Broad Institute Genomics Platform"/>
            <person name="Cuomo C."/>
            <person name="de Hoog S."/>
            <person name="Gorbushina A."/>
            <person name="Stielow B."/>
            <person name="Teixiera M."/>
            <person name="Abouelleil A."/>
            <person name="Chapman S.B."/>
            <person name="Priest M."/>
            <person name="Young S.K."/>
            <person name="Wortman J."/>
            <person name="Nusbaum C."/>
            <person name="Birren B."/>
        </authorList>
    </citation>
    <scope>NUCLEOTIDE SEQUENCE [LARGE SCALE GENOMIC DNA]</scope>
    <source>
        <strain evidence="2 3">CBS 89968</strain>
    </source>
</reference>
<dbReference type="GeneID" id="27337312"/>
<dbReference type="VEuPathDB" id="FungiDB:PV08_10229"/>
<proteinExistence type="predicted"/>
<keyword evidence="3" id="KW-1185">Reference proteome</keyword>
<dbReference type="Proteomes" id="UP000053328">
    <property type="component" value="Unassembled WGS sequence"/>
</dbReference>